<dbReference type="EMBL" id="QGDI01000011">
    <property type="protein sequence ID" value="PWJ11030.1"/>
    <property type="molecule type" value="Genomic_DNA"/>
</dbReference>
<name>A0A315XVL3_RUMFL</name>
<dbReference type="AlphaFoldDB" id="A0A315XVL3"/>
<evidence type="ECO:0000313" key="1">
    <source>
        <dbReference type="EMBL" id="PWJ11030.1"/>
    </source>
</evidence>
<evidence type="ECO:0000313" key="2">
    <source>
        <dbReference type="Proteomes" id="UP000245720"/>
    </source>
</evidence>
<sequence length="314" mass="35401">MSTYTSGSLRMKTMNKRIALILAAVSVLGWGCAEKKKVSSVTDDITGDYTEENEISTKAEYSDSDFKVLNVTLSYPEGEAPVKVESTDLSGIEVGERIPVCNRAEFAEQCYGQEYWNDQTVYNWQDFVDKPIEGVIENCYTENDLCFLYISYPNFKFDIYDWEVLCYDPKSGSTEEVYSWSAERLEDHFNPPCFGNGALFSEVYDSSGEKGSVIYKTDLYTHETEQVFEGSTEEYLWLHTDDTGAVCILAYPKDSDDDGVLYKFDSDKDGFVLSDDTGAVCILAYPKDSDDDGVLYKFDSDKDGFVLSEDIEAP</sequence>
<gene>
    <name evidence="1" type="ORF">IE37_02679</name>
</gene>
<reference evidence="1 2" key="1">
    <citation type="submission" date="2018-05" db="EMBL/GenBank/DDBJ databases">
        <title>The Hungate 1000. A catalogue of reference genomes from the rumen microbiome.</title>
        <authorList>
            <person name="Kelly W."/>
        </authorList>
    </citation>
    <scope>NUCLEOTIDE SEQUENCE [LARGE SCALE GENOMIC DNA]</scope>
    <source>
        <strain evidence="1 2">SAb67</strain>
    </source>
</reference>
<dbReference type="Proteomes" id="UP000245720">
    <property type="component" value="Unassembled WGS sequence"/>
</dbReference>
<comment type="caution">
    <text evidence="1">The sequence shown here is derived from an EMBL/GenBank/DDBJ whole genome shotgun (WGS) entry which is preliminary data.</text>
</comment>
<organism evidence="1 2">
    <name type="scientific">Ruminococcus flavefaciens</name>
    <dbReference type="NCBI Taxonomy" id="1265"/>
    <lineage>
        <taxon>Bacteria</taxon>
        <taxon>Bacillati</taxon>
        <taxon>Bacillota</taxon>
        <taxon>Clostridia</taxon>
        <taxon>Eubacteriales</taxon>
        <taxon>Oscillospiraceae</taxon>
        <taxon>Ruminococcus</taxon>
    </lineage>
</organism>
<protein>
    <submittedName>
        <fullName evidence="1">Uncharacterized protein</fullName>
    </submittedName>
</protein>
<accession>A0A315XVL3</accession>
<proteinExistence type="predicted"/>